<dbReference type="HOGENOM" id="CLU_288335_0_0_6"/>
<evidence type="ECO:0000313" key="3">
    <source>
        <dbReference type="EMBL" id="AEX06217.1"/>
    </source>
</evidence>
<keyword evidence="1" id="KW-0812">Transmembrane</keyword>
<dbReference type="CDD" id="cd20707">
    <property type="entry name" value="MIX_III"/>
    <property type="match status" value="1"/>
</dbReference>
<feature type="transmembrane region" description="Helical" evidence="1">
    <location>
        <begin position="761"/>
        <end position="783"/>
    </location>
</feature>
<proteinExistence type="predicted"/>
<sequence>MDMKAQVNKNAAAIQQAASTPSGCKSCERKGVAIYPLRVAAVPASLVNTGWHPAVPHQDIELKGGEFKYALRTLREGYVYVLADKQVWYAYQVTPQGFLRMFNAKEMPEGGKVEPLSAACLQQNHDIRSSFINIDPKHTHAAVAFSNDPWPREVLAKYKQAGASAPRFTQVTIADGKTVTIEGAGRSLELDPTLSTLTKNVLEFATEKFPGIVGKEGQPDGAYGFYPRRDIRKQTALGNKVAELQELYGAVHAIVLDDAIGIVQELNHARLDVVDALAKYRSKPANLHQGTISDTILSIQELMTKQVDADKSIKPVTIPPFTDSPFDQGITFSREDMVAATKRSALERMQEYYSEPSRAKFAREFKAVVDGYQQKITAVAKDLDAWYHSALWLTVIKQDYSPVTSVISWAAQLNMLAASLQGAMAGMDKDKSAWHDWMESPDSPPFLSLLGKQSGLIAAVYNGSANYTNMKTLLNSQEVCDFVDSINFSQPVSSLTMSMNGAFSMIGEKISAKANAGFGRVLQAMAYAAEGEPAVTIFSGEITVREFQNIMLKQLDGHGRPVWGTMRGGITTSHAGTWLQVTDPVILERKIHVRYASLLKDIESPVYKQAARKAGSSSAALSKGTMLKDGSHLSGFPNLILAQDAVDASLTTGSMSMTLGDTLKIARQQYQLPRRVFSSSGLGLVLGATMLGLQKSALDANLKALKEAVPGDAQAEMKLASSALMVTASAVEMVGFGHMIARWGTNPWDVKPNIIVRGAEIYAHPLIRVAGVIGGVASIVDGIGMWMNANKAEANGDIAARNLYFGSSFFTTLSGIVGIYAGIAGDFALFGPIGICIGLAILGAILATMAADEVRSPLEVWLSDCCFGIEEARGKNEKHWDANSLTDLQAAMKAYYTIASGVSAQIRRERMAEVVLNTAETGLVAVQVKLPGCSKMGSDWLIELTVKGRGGSQLLAQSASSGKVNNVKTAAKQSFDITLMGMGSATLSADSVMKESWETSGLLLQGEFAFNRMKFSDAELKVTYWPDKLKPEENLQLITST</sequence>
<evidence type="ECO:0000313" key="4">
    <source>
        <dbReference type="Proteomes" id="UP000007843"/>
    </source>
</evidence>
<feature type="transmembrane region" description="Helical" evidence="1">
    <location>
        <begin position="803"/>
        <end position="823"/>
    </location>
</feature>
<keyword evidence="1" id="KW-1133">Transmembrane helix</keyword>
<dbReference type="Pfam" id="PF20249">
    <property type="entry name" value="VasX_N"/>
    <property type="match status" value="1"/>
</dbReference>
<dbReference type="PATRIC" id="fig|1006551.4.peg.4502"/>
<dbReference type="AlphaFoldDB" id="A0A0H3HAB8"/>
<feature type="domain" description="Toxin VasX N-terminal region" evidence="2">
    <location>
        <begin position="24"/>
        <end position="175"/>
    </location>
</feature>
<gene>
    <name evidence="3" type="ordered locus">KOX_22485</name>
</gene>
<accession>A0A0H3HAB8</accession>
<organism evidence="3 4">
    <name type="scientific">Klebsiella michiganensis (strain ATCC 8724 / DSM 4798 / JCM 20051 / NBRC 3318 / NRRL B-199 / KCTC 1686 / BUCSAV 143 / CCM 1901)</name>
    <dbReference type="NCBI Taxonomy" id="1006551"/>
    <lineage>
        <taxon>Bacteria</taxon>
        <taxon>Pseudomonadati</taxon>
        <taxon>Pseudomonadota</taxon>
        <taxon>Gammaproteobacteria</taxon>
        <taxon>Enterobacterales</taxon>
        <taxon>Enterobacteriaceae</taxon>
        <taxon>Klebsiella/Raoultella group</taxon>
        <taxon>Klebsiella</taxon>
    </lineage>
</organism>
<keyword evidence="1" id="KW-0472">Membrane</keyword>
<dbReference type="EMBL" id="CP003218">
    <property type="protein sequence ID" value="AEX06217.1"/>
    <property type="molecule type" value="Genomic_DNA"/>
</dbReference>
<dbReference type="NCBIfam" id="NF041559">
    <property type="entry name" value="BTH_I2691_fam"/>
    <property type="match status" value="1"/>
</dbReference>
<dbReference type="InterPro" id="IPR046864">
    <property type="entry name" value="VasX_N"/>
</dbReference>
<evidence type="ECO:0000256" key="1">
    <source>
        <dbReference type="SAM" id="Phobius"/>
    </source>
</evidence>
<evidence type="ECO:0000259" key="2">
    <source>
        <dbReference type="Pfam" id="PF20249"/>
    </source>
</evidence>
<feature type="transmembrane region" description="Helical" evidence="1">
    <location>
        <begin position="829"/>
        <end position="851"/>
    </location>
</feature>
<name>A0A0H3HAB8_KLEM8</name>
<dbReference type="KEGG" id="kox:KOX_22485"/>
<dbReference type="RefSeq" id="WP_014229663.1">
    <property type="nucleotide sequence ID" value="NC_016612.1"/>
</dbReference>
<reference evidence="3 4" key="1">
    <citation type="journal article" date="2012" name="J. Bacteriol.">
        <title>Complete genome sequence of Klebsiella oxytoca KCTC 1686, used in production of 2,3-butanediol.</title>
        <authorList>
            <person name="Shin S.H."/>
            <person name="Kim S."/>
            <person name="Kim J.Y."/>
            <person name="Lee S."/>
            <person name="Um Y."/>
            <person name="Oh M.K."/>
            <person name="Kim Y.R."/>
            <person name="Lee J."/>
            <person name="Yang K.S."/>
        </authorList>
    </citation>
    <scope>NUCLEOTIDE SEQUENCE [LARGE SCALE GENOMIC DNA]</scope>
    <source>
        <strain evidence="4">ATCC 8724 / DSM 4798 / JCM 20051 / NBRC 3318 / NRRL B-199 / KCTC 1686</strain>
    </source>
</reference>
<protein>
    <recommendedName>
        <fullName evidence="2">Toxin VasX N-terminal region domain-containing protein</fullName>
    </recommendedName>
</protein>
<dbReference type="Proteomes" id="UP000007843">
    <property type="component" value="Chromosome"/>
</dbReference>
<dbReference type="InterPro" id="IPR048126">
    <property type="entry name" value="Toxin_VasX"/>
</dbReference>